<dbReference type="PANTHER" id="PTHR30135:SF3">
    <property type="entry name" value="GLUCONEOGENESIS FACTOR-RELATED"/>
    <property type="match status" value="1"/>
</dbReference>
<dbReference type="AlphaFoldDB" id="A0A1F6F2B7"/>
<proteinExistence type="inferred from homology"/>
<dbReference type="InterPro" id="IPR002882">
    <property type="entry name" value="CofD"/>
</dbReference>
<keyword evidence="1 2" id="KW-0963">Cytoplasm</keyword>
<comment type="similarity">
    <text evidence="2">Belongs to the gluconeogenesis factor family.</text>
</comment>
<gene>
    <name evidence="3" type="ORF">A3A39_01235</name>
</gene>
<evidence type="ECO:0000256" key="2">
    <source>
        <dbReference type="HAMAP-Rule" id="MF_00973"/>
    </source>
</evidence>
<comment type="subcellular location">
    <subcellularLocation>
        <location evidence="2">Cytoplasm</location>
    </subcellularLocation>
</comment>
<dbReference type="Proteomes" id="UP000177372">
    <property type="component" value="Unassembled WGS sequence"/>
</dbReference>
<organism evidence="3 4">
    <name type="scientific">Candidatus Kaiserbacteria bacterium RIFCSPLOWO2_01_FULL_54_13</name>
    <dbReference type="NCBI Taxonomy" id="1798512"/>
    <lineage>
        <taxon>Bacteria</taxon>
        <taxon>Candidatus Kaiseribacteriota</taxon>
    </lineage>
</organism>
<dbReference type="GO" id="GO:0008360">
    <property type="term" value="P:regulation of cell shape"/>
    <property type="evidence" value="ECO:0007669"/>
    <property type="project" value="UniProtKB-UniRule"/>
</dbReference>
<dbReference type="Pfam" id="PF01933">
    <property type="entry name" value="CofD"/>
    <property type="match status" value="1"/>
</dbReference>
<reference evidence="3 4" key="1">
    <citation type="journal article" date="2016" name="Nat. Commun.">
        <title>Thousands of microbial genomes shed light on interconnected biogeochemical processes in an aquifer system.</title>
        <authorList>
            <person name="Anantharaman K."/>
            <person name="Brown C.T."/>
            <person name="Hug L.A."/>
            <person name="Sharon I."/>
            <person name="Castelle C.J."/>
            <person name="Probst A.J."/>
            <person name="Thomas B.C."/>
            <person name="Singh A."/>
            <person name="Wilkins M.J."/>
            <person name="Karaoz U."/>
            <person name="Brodie E.L."/>
            <person name="Williams K.H."/>
            <person name="Hubbard S.S."/>
            <person name="Banfield J.F."/>
        </authorList>
    </citation>
    <scope>NUCLEOTIDE SEQUENCE [LARGE SCALE GENOMIC DNA]</scope>
</reference>
<comment type="caution">
    <text evidence="3">The sequence shown here is derived from an EMBL/GenBank/DDBJ whole genome shotgun (WGS) entry which is preliminary data.</text>
</comment>
<dbReference type="GO" id="GO:0043743">
    <property type="term" value="F:LPPG:FO 2-phospho-L-lactate transferase activity"/>
    <property type="evidence" value="ECO:0007669"/>
    <property type="project" value="InterPro"/>
</dbReference>
<accession>A0A1F6F2B7</accession>
<dbReference type="STRING" id="1798512.A3A39_01235"/>
<dbReference type="Gene3D" id="3.40.50.10680">
    <property type="entry name" value="CofD-like domains"/>
    <property type="match status" value="1"/>
</dbReference>
<dbReference type="GO" id="GO:0005737">
    <property type="term" value="C:cytoplasm"/>
    <property type="evidence" value="ECO:0007669"/>
    <property type="project" value="UniProtKB-SubCell"/>
</dbReference>
<dbReference type="InterPro" id="IPR038136">
    <property type="entry name" value="CofD-like_dom_sf"/>
</dbReference>
<comment type="function">
    <text evidence="2">Required for morphogenesis under gluconeogenic growth conditions.</text>
</comment>
<dbReference type="PANTHER" id="PTHR30135">
    <property type="entry name" value="UNCHARACTERIZED PROTEIN YVCK-RELATED"/>
    <property type="match status" value="1"/>
</dbReference>
<sequence length="315" mass="34157">MKKVVTIGGGTGSYVVLRGLKEFPLDITAVVSMFDSGGSSGVLRDEFGVLPPGDVRRCLVALSDGKRAEILRELFNFRFENGGTLKGHSFGNLLLVALSSIYKGEIEGIRKASELLDIKGTVLPVSLDKAELHAVLEDGTEIVGETNIDIPKHDGAVRIQKVFLNPPASLFEETGRAVKDADLVVIGPGDPYTSIIPNLLVEGMQEALRESKGKKIAITNLMSKWGETHGFAASDMVRELLSYSGIPKFDYIICNTGEMDPELVAVYAKENKHPIHLDDKLKEYASEVITGNFFSEADIARHDSEKIAGVIAKLS</sequence>
<evidence type="ECO:0000313" key="3">
    <source>
        <dbReference type="EMBL" id="OGG80005.1"/>
    </source>
</evidence>
<protein>
    <recommendedName>
        <fullName evidence="2">Putative gluconeogenesis factor</fullName>
    </recommendedName>
</protein>
<name>A0A1F6F2B7_9BACT</name>
<dbReference type="EMBL" id="MFLZ01000015">
    <property type="protein sequence ID" value="OGG80005.1"/>
    <property type="molecule type" value="Genomic_DNA"/>
</dbReference>
<evidence type="ECO:0000256" key="1">
    <source>
        <dbReference type="ARBA" id="ARBA00022490"/>
    </source>
</evidence>
<evidence type="ECO:0000313" key="4">
    <source>
        <dbReference type="Proteomes" id="UP000177372"/>
    </source>
</evidence>
<dbReference type="InterPro" id="IPR010119">
    <property type="entry name" value="Gluconeogen_factor"/>
</dbReference>
<dbReference type="SUPFAM" id="SSF142338">
    <property type="entry name" value="CofD-like"/>
    <property type="match status" value="1"/>
</dbReference>
<dbReference type="HAMAP" id="MF_00973">
    <property type="entry name" value="Gluconeogen_factor"/>
    <property type="match status" value="1"/>
</dbReference>
<dbReference type="NCBIfam" id="TIGR01826">
    <property type="entry name" value="CofD_related"/>
    <property type="match status" value="1"/>
</dbReference>
<dbReference type="CDD" id="cd07187">
    <property type="entry name" value="YvcK_like"/>
    <property type="match status" value="1"/>
</dbReference>